<reference evidence="3" key="1">
    <citation type="journal article" date="2019" name="Int. J. Syst. Evol. Microbiol.">
        <title>The Global Catalogue of Microorganisms (GCM) 10K type strain sequencing project: providing services to taxonomists for standard genome sequencing and annotation.</title>
        <authorList>
            <consortium name="The Broad Institute Genomics Platform"/>
            <consortium name="The Broad Institute Genome Sequencing Center for Infectious Disease"/>
            <person name="Wu L."/>
            <person name="Ma J."/>
        </authorList>
    </citation>
    <scope>NUCLEOTIDE SEQUENCE [LARGE SCALE GENOMIC DNA]</scope>
    <source>
        <strain evidence="3">CGMCC 1.12664</strain>
    </source>
</reference>
<gene>
    <name evidence="2" type="ORF">GCM10011360_05930</name>
</gene>
<evidence type="ECO:0000313" key="3">
    <source>
        <dbReference type="Proteomes" id="UP000612855"/>
    </source>
</evidence>
<dbReference type="AlphaFoldDB" id="A0A917A0N5"/>
<organism evidence="2 3">
    <name type="scientific">Primorskyibacter flagellatus</name>
    <dbReference type="NCBI Taxonomy" id="1387277"/>
    <lineage>
        <taxon>Bacteria</taxon>
        <taxon>Pseudomonadati</taxon>
        <taxon>Pseudomonadota</taxon>
        <taxon>Alphaproteobacteria</taxon>
        <taxon>Rhodobacterales</taxon>
        <taxon>Roseobacteraceae</taxon>
        <taxon>Primorskyibacter</taxon>
    </lineage>
</organism>
<evidence type="ECO:0000313" key="2">
    <source>
        <dbReference type="EMBL" id="GGE20010.1"/>
    </source>
</evidence>
<keyword evidence="3" id="KW-1185">Reference proteome</keyword>
<keyword evidence="1" id="KW-0732">Signal</keyword>
<dbReference type="RefSeq" id="WP_188476133.1">
    <property type="nucleotide sequence ID" value="NZ_BMFJ01000001.1"/>
</dbReference>
<protein>
    <recommendedName>
        <fullName evidence="4">Lipoprotein</fullName>
    </recommendedName>
</protein>
<dbReference type="EMBL" id="BMFJ01000001">
    <property type="protein sequence ID" value="GGE20010.1"/>
    <property type="molecule type" value="Genomic_DNA"/>
</dbReference>
<feature type="signal peptide" evidence="1">
    <location>
        <begin position="1"/>
        <end position="24"/>
    </location>
</feature>
<evidence type="ECO:0000256" key="1">
    <source>
        <dbReference type="SAM" id="SignalP"/>
    </source>
</evidence>
<dbReference type="Proteomes" id="UP000612855">
    <property type="component" value="Unassembled WGS sequence"/>
</dbReference>
<accession>A0A917A0N5</accession>
<name>A0A917A0N5_9RHOB</name>
<evidence type="ECO:0008006" key="4">
    <source>
        <dbReference type="Google" id="ProtNLM"/>
    </source>
</evidence>
<feature type="chain" id="PRO_5036972827" description="Lipoprotein" evidence="1">
    <location>
        <begin position="25"/>
        <end position="207"/>
    </location>
</feature>
<comment type="caution">
    <text evidence="2">The sequence shown here is derived from an EMBL/GenBank/DDBJ whole genome shotgun (WGS) entry which is preliminary data.</text>
</comment>
<sequence length="207" mass="21522">MTRESLKSAILSLTLGLGLMTATAIPSRAGVGDLIACLLGGCSSQGNNQSTGSGSDVEVTGVVQTIYIVGDTFFPNTVHANYGDEIKFHNLVNAAIKVEATNGSWSSDAINKNKSWSFIVQPGLKLSFQKKQWFSNMKGEVKIGEPNASVNYGDLIDYNGNVVGKDGVVVKVADGLGKTLADLGGTVRKVGNGLALGLTTTLGLGNN</sequence>
<proteinExistence type="predicted"/>